<keyword evidence="2" id="KW-1133">Transmembrane helix</keyword>
<dbReference type="OrthoDB" id="3212117at2759"/>
<evidence type="ECO:0008006" key="6">
    <source>
        <dbReference type="Google" id="ProtNLM"/>
    </source>
</evidence>
<feature type="chain" id="PRO_5013587214" description="Extracellular membrane protein CFEM domain-containing protein" evidence="3">
    <location>
        <begin position="19"/>
        <end position="177"/>
    </location>
</feature>
<dbReference type="AlphaFoldDB" id="A0A2G8SLN4"/>
<feature type="signal peptide" evidence="3">
    <location>
        <begin position="1"/>
        <end position="18"/>
    </location>
</feature>
<keyword evidence="2" id="KW-0812">Transmembrane</keyword>
<feature type="compositionally biased region" description="Low complexity" evidence="1">
    <location>
        <begin position="117"/>
        <end position="152"/>
    </location>
</feature>
<dbReference type="EMBL" id="AYKW01000005">
    <property type="protein sequence ID" value="PIL34685.1"/>
    <property type="molecule type" value="Genomic_DNA"/>
</dbReference>
<keyword evidence="2" id="KW-0472">Membrane</keyword>
<proteinExistence type="predicted"/>
<protein>
    <recommendedName>
        <fullName evidence="6">Extracellular membrane protein CFEM domain-containing protein</fullName>
    </recommendedName>
</protein>
<organism evidence="4 5">
    <name type="scientific">Ganoderma sinense ZZ0214-1</name>
    <dbReference type="NCBI Taxonomy" id="1077348"/>
    <lineage>
        <taxon>Eukaryota</taxon>
        <taxon>Fungi</taxon>
        <taxon>Dikarya</taxon>
        <taxon>Basidiomycota</taxon>
        <taxon>Agaricomycotina</taxon>
        <taxon>Agaricomycetes</taxon>
        <taxon>Polyporales</taxon>
        <taxon>Polyporaceae</taxon>
        <taxon>Ganoderma</taxon>
    </lineage>
</organism>
<dbReference type="Proteomes" id="UP000230002">
    <property type="component" value="Unassembled WGS sequence"/>
</dbReference>
<evidence type="ECO:0000256" key="3">
    <source>
        <dbReference type="SAM" id="SignalP"/>
    </source>
</evidence>
<evidence type="ECO:0000256" key="2">
    <source>
        <dbReference type="SAM" id="Phobius"/>
    </source>
</evidence>
<evidence type="ECO:0000313" key="5">
    <source>
        <dbReference type="Proteomes" id="UP000230002"/>
    </source>
</evidence>
<gene>
    <name evidence="4" type="ORF">GSI_03465</name>
</gene>
<keyword evidence="3" id="KW-0732">Signal</keyword>
<sequence length="177" mass="17048">MVGLVFLSVALLAGQAAATAALSPSFFKRQLTPGQIPAQCQNACSSAENSLSSCGTDLNCLCSDSINKAFSSCLECAVGLDPSTLSTMQASLNEFEQGCTQAGHAVTPITLTAANGSSGNPTAAGSNSASGAPAATATTPAAPSSSSSPSGHNGAGMVGVSAASVIGAVGIVFAAFA</sequence>
<feature type="transmembrane region" description="Helical" evidence="2">
    <location>
        <begin position="154"/>
        <end position="176"/>
    </location>
</feature>
<evidence type="ECO:0000256" key="1">
    <source>
        <dbReference type="SAM" id="MobiDB-lite"/>
    </source>
</evidence>
<comment type="caution">
    <text evidence="4">The sequence shown here is derived from an EMBL/GenBank/DDBJ whole genome shotgun (WGS) entry which is preliminary data.</text>
</comment>
<keyword evidence="5" id="KW-1185">Reference proteome</keyword>
<reference evidence="4 5" key="1">
    <citation type="journal article" date="2015" name="Sci. Rep.">
        <title>Chromosome-level genome map provides insights into diverse defense mechanisms in the medicinal fungus Ganoderma sinense.</title>
        <authorList>
            <person name="Zhu Y."/>
            <person name="Xu J."/>
            <person name="Sun C."/>
            <person name="Zhou S."/>
            <person name="Xu H."/>
            <person name="Nelson D.R."/>
            <person name="Qian J."/>
            <person name="Song J."/>
            <person name="Luo H."/>
            <person name="Xiang L."/>
            <person name="Li Y."/>
            <person name="Xu Z."/>
            <person name="Ji A."/>
            <person name="Wang L."/>
            <person name="Lu S."/>
            <person name="Hayward A."/>
            <person name="Sun W."/>
            <person name="Li X."/>
            <person name="Schwartz D.C."/>
            <person name="Wang Y."/>
            <person name="Chen S."/>
        </authorList>
    </citation>
    <scope>NUCLEOTIDE SEQUENCE [LARGE SCALE GENOMIC DNA]</scope>
    <source>
        <strain evidence="4 5">ZZ0214-1</strain>
    </source>
</reference>
<accession>A0A2G8SLN4</accession>
<name>A0A2G8SLN4_9APHY</name>
<feature type="region of interest" description="Disordered" evidence="1">
    <location>
        <begin position="117"/>
        <end position="153"/>
    </location>
</feature>
<evidence type="ECO:0000313" key="4">
    <source>
        <dbReference type="EMBL" id="PIL34685.1"/>
    </source>
</evidence>